<comment type="similarity">
    <text evidence="10">Belongs to the insect chemoreceptor superfamily. Heteromeric odorant receptor channel (TC 1.A.69) family.</text>
</comment>
<dbReference type="Proteomes" id="UP001148838">
    <property type="component" value="Unassembled WGS sequence"/>
</dbReference>
<proteinExistence type="inferred from homology"/>
<feature type="transmembrane region" description="Helical" evidence="10">
    <location>
        <begin position="73"/>
        <end position="93"/>
    </location>
</feature>
<evidence type="ECO:0000256" key="3">
    <source>
        <dbReference type="ARBA" id="ARBA00022606"/>
    </source>
</evidence>
<evidence type="ECO:0000256" key="8">
    <source>
        <dbReference type="ARBA" id="ARBA00023170"/>
    </source>
</evidence>
<dbReference type="EMBL" id="JAJSOF020000001">
    <property type="protein sequence ID" value="KAJ4452173.1"/>
    <property type="molecule type" value="Genomic_DNA"/>
</dbReference>
<keyword evidence="8 10" id="KW-0675">Receptor</keyword>
<keyword evidence="3 10" id="KW-0716">Sensory transduction</keyword>
<name>A0ABQ8TZM3_PERAM</name>
<evidence type="ECO:0000313" key="12">
    <source>
        <dbReference type="EMBL" id="KAJ4452173.1"/>
    </source>
</evidence>
<evidence type="ECO:0000313" key="13">
    <source>
        <dbReference type="Proteomes" id="UP001148838"/>
    </source>
</evidence>
<feature type="transmembrane region" description="Helical" evidence="10">
    <location>
        <begin position="336"/>
        <end position="356"/>
    </location>
</feature>
<sequence length="433" mass="49996">MDIVPSEVYMYEQLKIQRMLGLWPPEENTALWKRVIYKLVFYFMLGIKITTLTAVLYHMYLEWGHLPDPFDNIIILASHYNTIFGMIYIPTMIDKFELLIKSVDNIFIVPTHFPEEYKIILKETMRSSKFITMIFMGPACLTGFSYAAKPLLTSSNGTESMSLPYQASFPFDVSESPGYWVAHLLLSVSMMTICLNGTVNCDFFVSLIMKTTSQFRFLQLMILNVKEDALKRKKQKEQEKIKRISTTDEISDMLQSLEDADDKEQVKIEDREDNIDSELIQILSEFVKKHQELLQFTEDLESLASPFMLFQISVYVVFLCLNVFAMSMVAVGSIEFINTMLFVVTVISLLLMPAWYGNEIRVQSAELAKAASICDWIDAPHSFKTSLRLIIQRAQKPVQLTALKFCAVDLNMFTMVLKATYSYYQVLHKIFNE</sequence>
<evidence type="ECO:0000256" key="6">
    <source>
        <dbReference type="ARBA" id="ARBA00022989"/>
    </source>
</evidence>
<keyword evidence="2" id="KW-1003">Cell membrane</keyword>
<keyword evidence="11" id="KW-0175">Coiled coil</keyword>
<evidence type="ECO:0000256" key="2">
    <source>
        <dbReference type="ARBA" id="ARBA00022475"/>
    </source>
</evidence>
<evidence type="ECO:0000256" key="5">
    <source>
        <dbReference type="ARBA" id="ARBA00022725"/>
    </source>
</evidence>
<feature type="transmembrane region" description="Helical" evidence="10">
    <location>
        <begin position="39"/>
        <end position="61"/>
    </location>
</feature>
<keyword evidence="6 10" id="KW-1133">Transmembrane helix</keyword>
<keyword evidence="5 10" id="KW-0552">Olfaction</keyword>
<feature type="transmembrane region" description="Helical" evidence="10">
    <location>
        <begin position="307"/>
        <end position="330"/>
    </location>
</feature>
<comment type="caution">
    <text evidence="10">Lacks conserved residue(s) required for the propagation of feature annotation.</text>
</comment>
<feature type="coiled-coil region" evidence="11">
    <location>
        <begin position="220"/>
        <end position="247"/>
    </location>
</feature>
<evidence type="ECO:0000256" key="11">
    <source>
        <dbReference type="SAM" id="Coils"/>
    </source>
</evidence>
<dbReference type="PANTHER" id="PTHR21137:SF35">
    <property type="entry name" value="ODORANT RECEPTOR 19A-RELATED"/>
    <property type="match status" value="1"/>
</dbReference>
<dbReference type="PANTHER" id="PTHR21137">
    <property type="entry name" value="ODORANT RECEPTOR"/>
    <property type="match status" value="1"/>
</dbReference>
<reference evidence="12 13" key="1">
    <citation type="journal article" date="2022" name="Allergy">
        <title>Genome assembly and annotation of Periplaneta americana reveal a comprehensive cockroach allergen profile.</title>
        <authorList>
            <person name="Wang L."/>
            <person name="Xiong Q."/>
            <person name="Saelim N."/>
            <person name="Wang L."/>
            <person name="Nong W."/>
            <person name="Wan A.T."/>
            <person name="Shi M."/>
            <person name="Liu X."/>
            <person name="Cao Q."/>
            <person name="Hui J.H.L."/>
            <person name="Sookrung N."/>
            <person name="Leung T.F."/>
            <person name="Tungtrongchitr A."/>
            <person name="Tsui S.K.W."/>
        </authorList>
    </citation>
    <scope>NUCLEOTIDE SEQUENCE [LARGE SCALE GENOMIC DNA]</scope>
    <source>
        <strain evidence="12">PWHHKU_190912</strain>
    </source>
</reference>
<keyword evidence="9 10" id="KW-0807">Transducer</keyword>
<comment type="caution">
    <text evidence="12">The sequence shown here is derived from an EMBL/GenBank/DDBJ whole genome shotgun (WGS) entry which is preliminary data.</text>
</comment>
<dbReference type="Pfam" id="PF02949">
    <property type="entry name" value="7tm_6"/>
    <property type="match status" value="1"/>
</dbReference>
<protein>
    <recommendedName>
        <fullName evidence="10">Odorant receptor</fullName>
    </recommendedName>
</protein>
<evidence type="ECO:0000256" key="9">
    <source>
        <dbReference type="ARBA" id="ARBA00023224"/>
    </source>
</evidence>
<feature type="transmembrane region" description="Helical" evidence="10">
    <location>
        <begin position="180"/>
        <end position="209"/>
    </location>
</feature>
<feature type="transmembrane region" description="Helical" evidence="10">
    <location>
        <begin position="130"/>
        <end position="148"/>
    </location>
</feature>
<comment type="subcellular location">
    <subcellularLocation>
        <location evidence="1 10">Cell membrane</location>
        <topology evidence="1 10">Multi-pass membrane protein</topology>
    </subcellularLocation>
</comment>
<accession>A0ABQ8TZM3</accession>
<keyword evidence="7 10" id="KW-0472">Membrane</keyword>
<keyword evidence="4 10" id="KW-0812">Transmembrane</keyword>
<evidence type="ECO:0000256" key="10">
    <source>
        <dbReference type="RuleBase" id="RU351113"/>
    </source>
</evidence>
<evidence type="ECO:0000256" key="7">
    <source>
        <dbReference type="ARBA" id="ARBA00023136"/>
    </source>
</evidence>
<gene>
    <name evidence="12" type="ORF">ANN_03691</name>
</gene>
<evidence type="ECO:0000256" key="1">
    <source>
        <dbReference type="ARBA" id="ARBA00004651"/>
    </source>
</evidence>
<keyword evidence="13" id="KW-1185">Reference proteome</keyword>
<organism evidence="12 13">
    <name type="scientific">Periplaneta americana</name>
    <name type="common">American cockroach</name>
    <name type="synonym">Blatta americana</name>
    <dbReference type="NCBI Taxonomy" id="6978"/>
    <lineage>
        <taxon>Eukaryota</taxon>
        <taxon>Metazoa</taxon>
        <taxon>Ecdysozoa</taxon>
        <taxon>Arthropoda</taxon>
        <taxon>Hexapoda</taxon>
        <taxon>Insecta</taxon>
        <taxon>Pterygota</taxon>
        <taxon>Neoptera</taxon>
        <taxon>Polyneoptera</taxon>
        <taxon>Dictyoptera</taxon>
        <taxon>Blattodea</taxon>
        <taxon>Blattoidea</taxon>
        <taxon>Blattidae</taxon>
        <taxon>Blattinae</taxon>
        <taxon>Periplaneta</taxon>
    </lineage>
</organism>
<evidence type="ECO:0000256" key="4">
    <source>
        <dbReference type="ARBA" id="ARBA00022692"/>
    </source>
</evidence>
<dbReference type="InterPro" id="IPR004117">
    <property type="entry name" value="7tm6_olfct_rcpt"/>
</dbReference>